<feature type="region of interest" description="Disordered" evidence="1">
    <location>
        <begin position="1"/>
        <end position="58"/>
    </location>
</feature>
<accession>Q5JNI0</accession>
<organism evidence="2">
    <name type="scientific">Oryza sativa subsp. japonica</name>
    <name type="common">Rice</name>
    <dbReference type="NCBI Taxonomy" id="39947"/>
    <lineage>
        <taxon>Eukaryota</taxon>
        <taxon>Viridiplantae</taxon>
        <taxon>Streptophyta</taxon>
        <taxon>Embryophyta</taxon>
        <taxon>Tracheophyta</taxon>
        <taxon>Spermatophyta</taxon>
        <taxon>Magnoliopsida</taxon>
        <taxon>Liliopsida</taxon>
        <taxon>Poales</taxon>
        <taxon>Poaceae</taxon>
        <taxon>BOP clade</taxon>
        <taxon>Oryzoideae</taxon>
        <taxon>Oryzeae</taxon>
        <taxon>Oryzinae</taxon>
        <taxon>Oryza</taxon>
        <taxon>Oryza sativa</taxon>
    </lineage>
</organism>
<proteinExistence type="predicted"/>
<dbReference type="AlphaFoldDB" id="Q5JNI0"/>
<evidence type="ECO:0000313" key="2">
    <source>
        <dbReference type="EMBL" id="BAD86977.1"/>
    </source>
</evidence>
<name>Q5JNI0_ORYSJ</name>
<protein>
    <submittedName>
        <fullName evidence="2">Uncharacterized protein</fullName>
    </submittedName>
</protein>
<reference evidence="2" key="1">
    <citation type="journal article" date="2002" name="Nature">
        <title>The genome sequence and structure of rice chromosome 1.</title>
        <authorList>
            <person name="Sasaki T."/>
            <person name="Matsumoto T."/>
            <person name="Yamamoto K."/>
            <person name="Sakata K."/>
            <person name="Baba T."/>
            <person name="Katayose Y."/>
            <person name="Wu J."/>
            <person name="Niimura Y."/>
            <person name="Cheng Z."/>
            <person name="Nagamura Y."/>
            <person name="Antonio B.A."/>
            <person name="Kanamori H."/>
            <person name="Hosokawa S."/>
            <person name="Masukawa M."/>
            <person name="Arikawa K."/>
            <person name="Chiden Y."/>
            <person name="Hayashi M."/>
            <person name="Okamoto M."/>
            <person name="Ando T."/>
            <person name="Aoki H."/>
            <person name="Arita K."/>
            <person name="Hamada M."/>
            <person name="Harada C."/>
            <person name="Hijishita S."/>
            <person name="Honda M."/>
            <person name="Ichikawa Y."/>
            <person name="Idonuma A."/>
            <person name="Iijima M."/>
            <person name="Ikeda M."/>
            <person name="Ikeno M."/>
            <person name="Itoh S."/>
            <person name="Itoh T."/>
            <person name="Itoh Y."/>
            <person name="Itoh Y."/>
            <person name="Iwabuchi A."/>
            <person name="Kamiya K."/>
            <person name="Karasawa W."/>
            <person name="Katagiri S."/>
            <person name="Kikuta A."/>
            <person name="Kobayashi N."/>
            <person name="Kono I."/>
            <person name="Machita K."/>
            <person name="Maehara T."/>
            <person name="Mizuno H."/>
            <person name="Mizubayashi T."/>
            <person name="Mukai Y."/>
            <person name="Nagasaki H."/>
            <person name="Nakashima M."/>
            <person name="Nakama Y."/>
            <person name="Nakamichi Y."/>
            <person name="Nakamura M."/>
            <person name="Namiki N."/>
            <person name="Negishi M."/>
            <person name="Ohta I."/>
            <person name="Ono N."/>
            <person name="Saji S."/>
            <person name="Sakai K."/>
            <person name="Shibata M."/>
            <person name="Shimokawa T."/>
            <person name="Shomura A."/>
            <person name="Song J."/>
            <person name="Takazaki Y."/>
            <person name="Terasawa K."/>
            <person name="Tsuji K."/>
            <person name="Waki K."/>
            <person name="Yamagata H."/>
            <person name="Yamane H."/>
            <person name="Yoshiki S."/>
            <person name="Yoshihara R."/>
            <person name="Yukawa K."/>
            <person name="Zhong H."/>
            <person name="Iwama H."/>
            <person name="Endo T."/>
            <person name="Ito H."/>
            <person name="Hahn J.H."/>
            <person name="Kim H.I."/>
            <person name="Eun M.Y."/>
            <person name="Yano M."/>
            <person name="Jiang J."/>
            <person name="Gojobori T."/>
        </authorList>
    </citation>
    <scope>NUCLEOTIDE SEQUENCE [LARGE SCALE GENOMIC DNA]</scope>
</reference>
<dbReference type="Proteomes" id="UP000817658">
    <property type="component" value="Chromosome 1"/>
</dbReference>
<dbReference type="EMBL" id="AP003076">
    <property type="protein sequence ID" value="BAD86977.1"/>
    <property type="molecule type" value="Genomic_DNA"/>
</dbReference>
<gene>
    <name evidence="2" type="primary">P0481E12.45</name>
</gene>
<evidence type="ECO:0000256" key="1">
    <source>
        <dbReference type="SAM" id="MobiDB-lite"/>
    </source>
</evidence>
<sequence length="76" mass="8034">MELHMRRTAVRISASNTGRPVVFRLSRPSPRGSPPQSPAGCCRPPGPAPSPPVARESSISATCGVGNLRIRSRMLG</sequence>